<dbReference type="AlphaFoldDB" id="A0A2P8CVP6"/>
<dbReference type="GO" id="GO:0003700">
    <property type="term" value="F:DNA-binding transcription factor activity"/>
    <property type="evidence" value="ECO:0007669"/>
    <property type="project" value="InterPro"/>
</dbReference>
<dbReference type="GO" id="GO:0003677">
    <property type="term" value="F:DNA binding"/>
    <property type="evidence" value="ECO:0007669"/>
    <property type="project" value="UniProtKB-KW"/>
</dbReference>
<dbReference type="CDD" id="cd08411">
    <property type="entry name" value="PBP2_OxyR"/>
    <property type="match status" value="1"/>
</dbReference>
<comment type="similarity">
    <text evidence="1">Belongs to the LysR transcriptional regulatory family.</text>
</comment>
<name>A0A2P8CVP6_9BACT</name>
<keyword evidence="4" id="KW-0010">Activator</keyword>
<dbReference type="RefSeq" id="WP_106525045.1">
    <property type="nucleotide sequence ID" value="NZ_PYGD01000013.1"/>
</dbReference>
<keyword evidence="8" id="KW-1185">Reference proteome</keyword>
<evidence type="ECO:0000256" key="4">
    <source>
        <dbReference type="ARBA" id="ARBA00023159"/>
    </source>
</evidence>
<accession>A0A2P8CVP6</accession>
<dbReference type="Proteomes" id="UP000240572">
    <property type="component" value="Unassembled WGS sequence"/>
</dbReference>
<dbReference type="OrthoDB" id="9803735at2"/>
<dbReference type="FunFam" id="1.10.10.10:FF:000001">
    <property type="entry name" value="LysR family transcriptional regulator"/>
    <property type="match status" value="1"/>
</dbReference>
<dbReference type="InterPro" id="IPR036388">
    <property type="entry name" value="WH-like_DNA-bd_sf"/>
</dbReference>
<dbReference type="PANTHER" id="PTHR30346:SF26">
    <property type="entry name" value="HYDROGEN PEROXIDE-INDUCIBLE GENES ACTIVATOR"/>
    <property type="match status" value="1"/>
</dbReference>
<reference evidence="7 8" key="1">
    <citation type="submission" date="2018-03" db="EMBL/GenBank/DDBJ databases">
        <title>Genomic Encyclopedia of Type Strains, Phase III (KMG-III): the genomes of soil and plant-associated and newly described type strains.</title>
        <authorList>
            <person name="Whitman W."/>
        </authorList>
    </citation>
    <scope>NUCLEOTIDE SEQUENCE [LARGE SCALE GENOMIC DNA]</scope>
    <source>
        <strain evidence="7 8">CGMCC 1.12700</strain>
    </source>
</reference>
<proteinExistence type="inferred from homology"/>
<gene>
    <name evidence="7" type="ORF">B0I18_11328</name>
</gene>
<dbReference type="InterPro" id="IPR005119">
    <property type="entry name" value="LysR_subst-bd"/>
</dbReference>
<keyword evidence="2" id="KW-0805">Transcription regulation</keyword>
<dbReference type="Pfam" id="PF00126">
    <property type="entry name" value="HTH_1"/>
    <property type="match status" value="1"/>
</dbReference>
<comment type="caution">
    <text evidence="7">The sequence shown here is derived from an EMBL/GenBank/DDBJ whole genome shotgun (WGS) entry which is preliminary data.</text>
</comment>
<organism evidence="7 8">
    <name type="scientific">Taibaiella chishuiensis</name>
    <dbReference type="NCBI Taxonomy" id="1434707"/>
    <lineage>
        <taxon>Bacteria</taxon>
        <taxon>Pseudomonadati</taxon>
        <taxon>Bacteroidota</taxon>
        <taxon>Chitinophagia</taxon>
        <taxon>Chitinophagales</taxon>
        <taxon>Chitinophagaceae</taxon>
        <taxon>Taibaiella</taxon>
    </lineage>
</organism>
<dbReference type="PROSITE" id="PS50931">
    <property type="entry name" value="HTH_LYSR"/>
    <property type="match status" value="1"/>
</dbReference>
<dbReference type="PANTHER" id="PTHR30346">
    <property type="entry name" value="TRANSCRIPTIONAL DUAL REGULATOR HCAR-RELATED"/>
    <property type="match status" value="1"/>
</dbReference>
<dbReference type="EMBL" id="PYGD01000013">
    <property type="protein sequence ID" value="PSK89016.1"/>
    <property type="molecule type" value="Genomic_DNA"/>
</dbReference>
<dbReference type="Gene3D" id="1.10.10.10">
    <property type="entry name" value="Winged helix-like DNA-binding domain superfamily/Winged helix DNA-binding domain"/>
    <property type="match status" value="1"/>
</dbReference>
<evidence type="ECO:0000313" key="8">
    <source>
        <dbReference type="Proteomes" id="UP000240572"/>
    </source>
</evidence>
<dbReference type="SUPFAM" id="SSF46785">
    <property type="entry name" value="Winged helix' DNA-binding domain"/>
    <property type="match status" value="1"/>
</dbReference>
<keyword evidence="3" id="KW-0238">DNA-binding</keyword>
<evidence type="ECO:0000256" key="2">
    <source>
        <dbReference type="ARBA" id="ARBA00023015"/>
    </source>
</evidence>
<evidence type="ECO:0000313" key="7">
    <source>
        <dbReference type="EMBL" id="PSK89016.1"/>
    </source>
</evidence>
<evidence type="ECO:0000256" key="1">
    <source>
        <dbReference type="ARBA" id="ARBA00009437"/>
    </source>
</evidence>
<feature type="domain" description="HTH lysR-type" evidence="6">
    <location>
        <begin position="1"/>
        <end position="58"/>
    </location>
</feature>
<dbReference type="InterPro" id="IPR000847">
    <property type="entry name" value="LysR_HTH_N"/>
</dbReference>
<dbReference type="GO" id="GO:0032993">
    <property type="term" value="C:protein-DNA complex"/>
    <property type="evidence" value="ECO:0007669"/>
    <property type="project" value="TreeGrafter"/>
</dbReference>
<evidence type="ECO:0000259" key="6">
    <source>
        <dbReference type="PROSITE" id="PS50931"/>
    </source>
</evidence>
<dbReference type="Pfam" id="PF03466">
    <property type="entry name" value="LysR_substrate"/>
    <property type="match status" value="1"/>
</dbReference>
<dbReference type="InterPro" id="IPR036390">
    <property type="entry name" value="WH_DNA-bd_sf"/>
</dbReference>
<keyword evidence="5" id="KW-0804">Transcription</keyword>
<dbReference type="SUPFAM" id="SSF53850">
    <property type="entry name" value="Periplasmic binding protein-like II"/>
    <property type="match status" value="1"/>
</dbReference>
<protein>
    <submittedName>
        <fullName evidence="7">LysR family hydrogen peroxide-inducible transcriptional activator</fullName>
    </submittedName>
</protein>
<evidence type="ECO:0000256" key="5">
    <source>
        <dbReference type="ARBA" id="ARBA00023163"/>
    </source>
</evidence>
<evidence type="ECO:0000256" key="3">
    <source>
        <dbReference type="ARBA" id="ARBA00023125"/>
    </source>
</evidence>
<sequence length="318" mass="36708">MTLTQLEYVVSVATYKSFVAAAEKSFVTQPTLSMQIHKLEEELNVRLFDRNKHPITCTEVGEEIVRQAKVILAEANKIQELIQHRQGSVAGTFRMGIIPTLAPFILPQLLENHAKAHPELRLIVTEMQTKDIIKKLKDDEIDCALLSTPLEEAHIKEYPLFYESLVAYFGKDEKALTKRLVTPEDIDMKRIWMLNEGNCLRNQIMNLCSEHIDKLQENRPYQYESGNVETLRKMVDKNGGVTILPELATFEFTEDQSENVRYFDGEEPVREISLVTNDHFVRLSVLQTLMDEILKLVPEKMRVQKKNRKILRIQAAKL</sequence>
<dbReference type="PRINTS" id="PR00039">
    <property type="entry name" value="HTHLYSR"/>
</dbReference>
<dbReference type="Gene3D" id="3.40.190.10">
    <property type="entry name" value="Periplasmic binding protein-like II"/>
    <property type="match status" value="2"/>
</dbReference>